<organism evidence="1 2">
    <name type="scientific">Trichinella britovi</name>
    <name type="common">Parasitic roundworm</name>
    <dbReference type="NCBI Taxonomy" id="45882"/>
    <lineage>
        <taxon>Eukaryota</taxon>
        <taxon>Metazoa</taxon>
        <taxon>Ecdysozoa</taxon>
        <taxon>Nematoda</taxon>
        <taxon>Enoplea</taxon>
        <taxon>Dorylaimia</taxon>
        <taxon>Trichinellida</taxon>
        <taxon>Trichinellidae</taxon>
        <taxon>Trichinella</taxon>
    </lineage>
</organism>
<gene>
    <name evidence="1" type="ORF">T03_11786</name>
</gene>
<dbReference type="EMBL" id="JYDI01000212">
    <property type="protein sequence ID" value="KRY48293.1"/>
    <property type="molecule type" value="Genomic_DNA"/>
</dbReference>
<reference evidence="1 2" key="1">
    <citation type="submission" date="2015-01" db="EMBL/GenBank/DDBJ databases">
        <title>Evolution of Trichinella species and genotypes.</title>
        <authorList>
            <person name="Korhonen P.K."/>
            <person name="Edoardo P."/>
            <person name="Giuseppe L.R."/>
            <person name="Gasser R.B."/>
        </authorList>
    </citation>
    <scope>NUCLEOTIDE SEQUENCE [LARGE SCALE GENOMIC DNA]</scope>
    <source>
        <strain evidence="1">ISS120</strain>
    </source>
</reference>
<accession>A0A0V1CGD2</accession>
<sequence length="103" mass="11112">MYFRPQLKSQRAIALALAPPPPPPAAAAASVAAAETAYETRHCAFEPLFYSNNCVNFMHSMTHTSHPLNLKSGSLSSEKCPKLMPEVLKTLSSPETPLPFSAV</sequence>
<proteinExistence type="predicted"/>
<name>A0A0V1CGD2_TRIBR</name>
<dbReference type="Proteomes" id="UP000054653">
    <property type="component" value="Unassembled WGS sequence"/>
</dbReference>
<dbReference type="AlphaFoldDB" id="A0A0V1CGD2"/>
<comment type="caution">
    <text evidence="1">The sequence shown here is derived from an EMBL/GenBank/DDBJ whole genome shotgun (WGS) entry which is preliminary data.</text>
</comment>
<evidence type="ECO:0000313" key="1">
    <source>
        <dbReference type="EMBL" id="KRY48293.1"/>
    </source>
</evidence>
<keyword evidence="2" id="KW-1185">Reference proteome</keyword>
<evidence type="ECO:0000313" key="2">
    <source>
        <dbReference type="Proteomes" id="UP000054653"/>
    </source>
</evidence>
<protein>
    <submittedName>
        <fullName evidence="1">Uncharacterized protein</fullName>
    </submittedName>
</protein>